<dbReference type="Gene3D" id="1.10.510.10">
    <property type="entry name" value="Transferase(Phosphotransferase) domain 1"/>
    <property type="match status" value="1"/>
</dbReference>
<keyword evidence="2" id="KW-0723">Serine/threonine-protein kinase</keyword>
<evidence type="ECO:0000313" key="8">
    <source>
        <dbReference type="EMBL" id="TPX43135.1"/>
    </source>
</evidence>
<dbReference type="InterPro" id="IPR000719">
    <property type="entry name" value="Prot_kinase_dom"/>
</dbReference>
<dbReference type="Proteomes" id="UP000317494">
    <property type="component" value="Unassembled WGS sequence"/>
</dbReference>
<dbReference type="AlphaFoldDB" id="A0A507D745"/>
<keyword evidence="10" id="KW-1185">Reference proteome</keyword>
<dbReference type="Proteomes" id="UP000320475">
    <property type="component" value="Unassembled WGS sequence"/>
</dbReference>
<keyword evidence="4" id="KW-0547">Nucleotide-binding</keyword>
<dbReference type="GO" id="GO:0005524">
    <property type="term" value="F:ATP binding"/>
    <property type="evidence" value="ECO:0007669"/>
    <property type="project" value="UniProtKB-KW"/>
</dbReference>
<sequence length="182" mass="20222">MAYSVFLVSWSIRIKPLAPKLLDVSSIVDTCMASPCNSQMIPAMKLCHLAGVYTELTGEENTLLADFGLARTFILSADEFVQSFCGTLAYLSYLVDRVDIRSMGLILYAMVTNQLPFFRVTLSDSFGRINSLSYVGNNRESSYESISTYIHETTSSTYRHGCLPIDTLGQQGRTRTPTTCHT</sequence>
<dbReference type="PANTHER" id="PTHR24346">
    <property type="entry name" value="MAP/MICROTUBULE AFFINITY-REGULATING KINASE"/>
    <property type="match status" value="1"/>
</dbReference>
<dbReference type="GO" id="GO:0035556">
    <property type="term" value="P:intracellular signal transduction"/>
    <property type="evidence" value="ECO:0007669"/>
    <property type="project" value="TreeGrafter"/>
</dbReference>
<evidence type="ECO:0000313" key="10">
    <source>
        <dbReference type="Proteomes" id="UP000317494"/>
    </source>
</evidence>
<gene>
    <name evidence="8" type="ORF">SeLEV6574_g05222</name>
    <name evidence="9" type="ORF">SeMB42_g03407</name>
</gene>
<comment type="similarity">
    <text evidence="1">Belongs to the protein kinase superfamily. CAMK Ser/Thr protein kinase family. NIM1 subfamily.</text>
</comment>
<evidence type="ECO:0000256" key="1">
    <source>
        <dbReference type="ARBA" id="ARBA00010791"/>
    </source>
</evidence>
<evidence type="ECO:0000256" key="5">
    <source>
        <dbReference type="ARBA" id="ARBA00022777"/>
    </source>
</evidence>
<evidence type="ECO:0000313" key="9">
    <source>
        <dbReference type="EMBL" id="TPX47231.1"/>
    </source>
</evidence>
<comment type="caution">
    <text evidence="9">The sequence shown here is derived from an EMBL/GenBank/DDBJ whole genome shotgun (WGS) entry which is preliminary data.</text>
</comment>
<dbReference type="GO" id="GO:0005737">
    <property type="term" value="C:cytoplasm"/>
    <property type="evidence" value="ECO:0007669"/>
    <property type="project" value="TreeGrafter"/>
</dbReference>
<name>A0A507D745_9FUNG</name>
<evidence type="ECO:0000256" key="2">
    <source>
        <dbReference type="ARBA" id="ARBA00022527"/>
    </source>
</evidence>
<evidence type="ECO:0000313" key="11">
    <source>
        <dbReference type="Proteomes" id="UP000320475"/>
    </source>
</evidence>
<keyword evidence="3" id="KW-0808">Transferase</keyword>
<accession>A0A507D745</accession>
<evidence type="ECO:0000256" key="3">
    <source>
        <dbReference type="ARBA" id="ARBA00022679"/>
    </source>
</evidence>
<proteinExistence type="inferred from homology"/>
<organism evidence="9 10">
    <name type="scientific">Synchytrium endobioticum</name>
    <dbReference type="NCBI Taxonomy" id="286115"/>
    <lineage>
        <taxon>Eukaryota</taxon>
        <taxon>Fungi</taxon>
        <taxon>Fungi incertae sedis</taxon>
        <taxon>Chytridiomycota</taxon>
        <taxon>Chytridiomycota incertae sedis</taxon>
        <taxon>Chytridiomycetes</taxon>
        <taxon>Synchytriales</taxon>
        <taxon>Synchytriaceae</taxon>
        <taxon>Synchytrium</taxon>
    </lineage>
</organism>
<dbReference type="STRING" id="286115.A0A507D745"/>
<dbReference type="PROSITE" id="PS50011">
    <property type="entry name" value="PROTEIN_KINASE_DOM"/>
    <property type="match status" value="1"/>
</dbReference>
<evidence type="ECO:0000256" key="6">
    <source>
        <dbReference type="ARBA" id="ARBA00022840"/>
    </source>
</evidence>
<protein>
    <recommendedName>
        <fullName evidence="7">Protein kinase domain-containing protein</fullName>
    </recommendedName>
</protein>
<keyword evidence="6" id="KW-0067">ATP-binding</keyword>
<dbReference type="PANTHER" id="PTHR24346:SF82">
    <property type="entry name" value="KP78A-RELATED"/>
    <property type="match status" value="1"/>
</dbReference>
<dbReference type="SUPFAM" id="SSF56112">
    <property type="entry name" value="Protein kinase-like (PK-like)"/>
    <property type="match status" value="1"/>
</dbReference>
<dbReference type="OrthoDB" id="6513151at2759"/>
<dbReference type="InterPro" id="IPR011009">
    <property type="entry name" value="Kinase-like_dom_sf"/>
</dbReference>
<evidence type="ECO:0000256" key="4">
    <source>
        <dbReference type="ARBA" id="ARBA00022741"/>
    </source>
</evidence>
<reference evidence="10 11" key="1">
    <citation type="journal article" date="2019" name="Sci. Rep.">
        <title>Comparative genomics of chytrid fungi reveal insights into the obligate biotrophic and pathogenic lifestyle of Synchytrium endobioticum.</title>
        <authorList>
            <person name="van de Vossenberg B.T.L.H."/>
            <person name="Warris S."/>
            <person name="Nguyen H.D.T."/>
            <person name="van Gent-Pelzer M.P.E."/>
            <person name="Joly D.L."/>
            <person name="van de Geest H.C."/>
            <person name="Bonants P.J.M."/>
            <person name="Smith D.S."/>
            <person name="Levesque C.A."/>
            <person name="van der Lee T.A.J."/>
        </authorList>
    </citation>
    <scope>NUCLEOTIDE SEQUENCE [LARGE SCALE GENOMIC DNA]</scope>
    <source>
        <strain evidence="8 11">LEV6574</strain>
        <strain evidence="9 10">MB42</strain>
    </source>
</reference>
<dbReference type="VEuPathDB" id="FungiDB:SeMB42_g03407"/>
<dbReference type="GO" id="GO:0004674">
    <property type="term" value="F:protein serine/threonine kinase activity"/>
    <property type="evidence" value="ECO:0007669"/>
    <property type="project" value="UniProtKB-KW"/>
</dbReference>
<keyword evidence="5" id="KW-0418">Kinase</keyword>
<dbReference type="EMBL" id="QEAM01000238">
    <property type="protein sequence ID" value="TPX43135.1"/>
    <property type="molecule type" value="Genomic_DNA"/>
</dbReference>
<dbReference type="EMBL" id="QEAN01000120">
    <property type="protein sequence ID" value="TPX47231.1"/>
    <property type="molecule type" value="Genomic_DNA"/>
</dbReference>
<evidence type="ECO:0000259" key="7">
    <source>
        <dbReference type="PROSITE" id="PS50011"/>
    </source>
</evidence>
<feature type="domain" description="Protein kinase" evidence="7">
    <location>
        <begin position="1"/>
        <end position="182"/>
    </location>
</feature>